<reference evidence="5" key="1">
    <citation type="submission" date="2020-06" db="EMBL/GenBank/DDBJ databases">
        <title>Haloterrigena sp. nov., an extremely halophilic archaeon isolated from a saline sediment.</title>
        <authorList>
            <person name="Liu B.-B."/>
        </authorList>
    </citation>
    <scope>NUCLEOTIDE SEQUENCE</scope>
    <source>
        <strain evidence="5">SYSU A121-1</strain>
    </source>
</reference>
<name>A0A8J8KAN3_9EURY</name>
<sequence length="368" mass="40282">MPTDDGTTRRTVMKTTGALAGLGIGAGCLGESGSSNEGSTYSVTMEPVGEVEFDGVPETWLPYTADYADMGVALGQGDGLVGVGRAHLYGTHYYDELPGVSVDAGELTELWDGGTGQEVFYELDADVHLIDPNFMINRLGWSRDEVDEIADTVAPFIGNTIFSASYDWHDYDRYTLYEAFEKVAELFQERGRYEAFATLHDEVIADLESRRPEESPSVAVLVPASAEPEEFYPYLIDEGTQSKHWTDLGVRDALGANDIEDAQAGGGTVDYETLLEIDPDVIAIRQQGQVTEEEFENGIVSFLRDHDVASELEAVRNDRVVYAGMTYQGPIIHLFQLERVAQGLFPNAFGGEDLFDRQAVADIVAGNT</sequence>
<dbReference type="InterPro" id="IPR002491">
    <property type="entry name" value="ABC_transptr_periplasmic_BD"/>
</dbReference>
<dbReference type="Proteomes" id="UP000728647">
    <property type="component" value="Unassembled WGS sequence"/>
</dbReference>
<dbReference type="SUPFAM" id="SSF53807">
    <property type="entry name" value="Helical backbone' metal receptor"/>
    <property type="match status" value="1"/>
</dbReference>
<dbReference type="PANTHER" id="PTHR30532">
    <property type="entry name" value="IRON III DICITRATE-BINDING PERIPLASMIC PROTEIN"/>
    <property type="match status" value="1"/>
</dbReference>
<evidence type="ECO:0000256" key="1">
    <source>
        <dbReference type="ARBA" id="ARBA00004196"/>
    </source>
</evidence>
<dbReference type="OrthoDB" id="304381at2157"/>
<evidence type="ECO:0000256" key="3">
    <source>
        <dbReference type="ARBA" id="ARBA00022729"/>
    </source>
</evidence>
<protein>
    <submittedName>
        <fullName evidence="5">ABC transporter substrate-binding protein</fullName>
    </submittedName>
</protein>
<organism evidence="5 6">
    <name type="scientific">Haloterrigena gelatinilytica</name>
    <dbReference type="NCBI Taxonomy" id="2741724"/>
    <lineage>
        <taxon>Archaea</taxon>
        <taxon>Methanobacteriati</taxon>
        <taxon>Methanobacteriota</taxon>
        <taxon>Stenosarchaea group</taxon>
        <taxon>Halobacteria</taxon>
        <taxon>Halobacteriales</taxon>
        <taxon>Natrialbaceae</taxon>
        <taxon>Haloterrigena</taxon>
    </lineage>
</organism>
<dbReference type="RefSeq" id="WP_174701434.1">
    <property type="nucleotide sequence ID" value="NZ_JABURA010000001.1"/>
</dbReference>
<dbReference type="InterPro" id="IPR051313">
    <property type="entry name" value="Bact_iron-sidero_bind"/>
</dbReference>
<dbReference type="InterPro" id="IPR006311">
    <property type="entry name" value="TAT_signal"/>
</dbReference>
<feature type="domain" description="Fe/B12 periplasmic-binding" evidence="4">
    <location>
        <begin position="63"/>
        <end position="323"/>
    </location>
</feature>
<keyword evidence="2" id="KW-0813">Transport</keyword>
<dbReference type="Gene3D" id="3.40.50.1980">
    <property type="entry name" value="Nitrogenase molybdenum iron protein domain"/>
    <property type="match status" value="1"/>
</dbReference>
<evidence type="ECO:0000256" key="2">
    <source>
        <dbReference type="ARBA" id="ARBA00022448"/>
    </source>
</evidence>
<accession>A0A8J8KAN3</accession>
<proteinExistence type="predicted"/>
<comment type="caution">
    <text evidence="5">The sequence shown here is derived from an EMBL/GenBank/DDBJ whole genome shotgun (WGS) entry which is preliminary data.</text>
</comment>
<evidence type="ECO:0000313" key="6">
    <source>
        <dbReference type="Proteomes" id="UP000728647"/>
    </source>
</evidence>
<dbReference type="EMBL" id="JABURA010000001">
    <property type="protein sequence ID" value="NUB90430.1"/>
    <property type="molecule type" value="Genomic_DNA"/>
</dbReference>
<keyword evidence="3" id="KW-0732">Signal</keyword>
<dbReference type="PANTHER" id="PTHR30532:SF1">
    <property type="entry name" value="IRON(3+)-HYDROXAMATE-BINDING PROTEIN FHUD"/>
    <property type="match status" value="1"/>
</dbReference>
<dbReference type="AlphaFoldDB" id="A0A8J8KAN3"/>
<dbReference type="PROSITE" id="PS51318">
    <property type="entry name" value="TAT"/>
    <property type="match status" value="1"/>
</dbReference>
<evidence type="ECO:0000259" key="4">
    <source>
        <dbReference type="Pfam" id="PF01497"/>
    </source>
</evidence>
<evidence type="ECO:0000313" key="5">
    <source>
        <dbReference type="EMBL" id="NUB90430.1"/>
    </source>
</evidence>
<comment type="subcellular location">
    <subcellularLocation>
        <location evidence="1">Cell envelope</location>
    </subcellularLocation>
</comment>
<dbReference type="Pfam" id="PF01497">
    <property type="entry name" value="Peripla_BP_2"/>
    <property type="match status" value="1"/>
</dbReference>
<gene>
    <name evidence="5" type="ORF">HT576_05175</name>
</gene>